<sequence>MDSVEVQQDDGSVEELAVQPPPSGVDYPARPPQLLQRAVMKWLYLQERHIVREVQNWKPRTGDTNAGATRRAQDMVGNIEDAFKRFLYAMIGIGDEVYKMTEQRISKMAALIGYPDGTPNSSDLNDYYGTRVRSAETLLCRVCIARSPLRRFTKHGVDCSCKFSCVTANAMESGVKKKKKTQTHFFAPGCSSGYVSSRRSGQHQVLDASSRICELHFDEQYIVRSFTHTINGVTVTTLRDRPGLTSDVIPTVFPNLPQYLSKKAPQKRKSKTSTCGLPVKSPRHETSNAACTDEVDVLEERSASP</sequence>
<feature type="region of interest" description="Disordered" evidence="1">
    <location>
        <begin position="260"/>
        <end position="305"/>
    </location>
</feature>
<dbReference type="EMBL" id="JABSTU010000001">
    <property type="protein sequence ID" value="KAH8039423.1"/>
    <property type="molecule type" value="Genomic_DNA"/>
</dbReference>
<dbReference type="AlphaFoldDB" id="A0A9J6EYY2"/>
<accession>A0A9J6EYY2</accession>
<reference evidence="2" key="2">
    <citation type="submission" date="2021-09" db="EMBL/GenBank/DDBJ databases">
        <authorList>
            <person name="Jia N."/>
            <person name="Wang J."/>
            <person name="Shi W."/>
            <person name="Du L."/>
            <person name="Sun Y."/>
            <person name="Zhan W."/>
            <person name="Jiang J."/>
            <person name="Wang Q."/>
            <person name="Zhang B."/>
            <person name="Ji P."/>
            <person name="Sakyi L.B."/>
            <person name="Cui X."/>
            <person name="Yuan T."/>
            <person name="Jiang B."/>
            <person name="Yang W."/>
            <person name="Lam T.T.-Y."/>
            <person name="Chang Q."/>
            <person name="Ding S."/>
            <person name="Wang X."/>
            <person name="Zhu J."/>
            <person name="Ruan X."/>
            <person name="Zhao L."/>
            <person name="Wei J."/>
            <person name="Que T."/>
            <person name="Du C."/>
            <person name="Cheng J."/>
            <person name="Dai P."/>
            <person name="Han X."/>
            <person name="Huang E."/>
            <person name="Gao Y."/>
            <person name="Liu J."/>
            <person name="Shao H."/>
            <person name="Ye R."/>
            <person name="Li L."/>
            <person name="Wei W."/>
            <person name="Wang X."/>
            <person name="Wang C."/>
            <person name="Huo Q."/>
            <person name="Li W."/>
            <person name="Guo W."/>
            <person name="Chen H."/>
            <person name="Chen S."/>
            <person name="Zhou L."/>
            <person name="Zhou L."/>
            <person name="Ni X."/>
            <person name="Tian J."/>
            <person name="Zhou Y."/>
            <person name="Sheng Y."/>
            <person name="Liu T."/>
            <person name="Pan Y."/>
            <person name="Xia L."/>
            <person name="Li J."/>
            <person name="Zhao F."/>
            <person name="Cao W."/>
        </authorList>
    </citation>
    <scope>NUCLEOTIDE SEQUENCE</scope>
    <source>
        <strain evidence="2">Rmic-2018</strain>
        <tissue evidence="2">Larvae</tissue>
    </source>
</reference>
<evidence type="ECO:0000256" key="1">
    <source>
        <dbReference type="SAM" id="MobiDB-lite"/>
    </source>
</evidence>
<feature type="region of interest" description="Disordered" evidence="1">
    <location>
        <begin position="1"/>
        <end position="28"/>
    </location>
</feature>
<name>A0A9J6EYY2_RHIMP</name>
<protein>
    <recommendedName>
        <fullName evidence="4">THAP-type domain-containing protein</fullName>
    </recommendedName>
</protein>
<evidence type="ECO:0008006" key="4">
    <source>
        <dbReference type="Google" id="ProtNLM"/>
    </source>
</evidence>
<proteinExistence type="predicted"/>
<reference evidence="2" key="1">
    <citation type="journal article" date="2020" name="Cell">
        <title>Large-Scale Comparative Analyses of Tick Genomes Elucidate Their Genetic Diversity and Vector Capacities.</title>
        <authorList>
            <consortium name="Tick Genome and Microbiome Consortium (TIGMIC)"/>
            <person name="Jia N."/>
            <person name="Wang J."/>
            <person name="Shi W."/>
            <person name="Du L."/>
            <person name="Sun Y."/>
            <person name="Zhan W."/>
            <person name="Jiang J.F."/>
            <person name="Wang Q."/>
            <person name="Zhang B."/>
            <person name="Ji P."/>
            <person name="Bell-Sakyi L."/>
            <person name="Cui X.M."/>
            <person name="Yuan T.T."/>
            <person name="Jiang B.G."/>
            <person name="Yang W.F."/>
            <person name="Lam T.T."/>
            <person name="Chang Q.C."/>
            <person name="Ding S.J."/>
            <person name="Wang X.J."/>
            <person name="Zhu J.G."/>
            <person name="Ruan X.D."/>
            <person name="Zhao L."/>
            <person name="Wei J.T."/>
            <person name="Ye R.Z."/>
            <person name="Que T.C."/>
            <person name="Du C.H."/>
            <person name="Zhou Y.H."/>
            <person name="Cheng J.X."/>
            <person name="Dai P.F."/>
            <person name="Guo W.B."/>
            <person name="Han X.H."/>
            <person name="Huang E.J."/>
            <person name="Li L.F."/>
            <person name="Wei W."/>
            <person name="Gao Y.C."/>
            <person name="Liu J.Z."/>
            <person name="Shao H.Z."/>
            <person name="Wang X."/>
            <person name="Wang C.C."/>
            <person name="Yang T.C."/>
            <person name="Huo Q.B."/>
            <person name="Li W."/>
            <person name="Chen H.Y."/>
            <person name="Chen S.E."/>
            <person name="Zhou L.G."/>
            <person name="Ni X.B."/>
            <person name="Tian J.H."/>
            <person name="Sheng Y."/>
            <person name="Liu T."/>
            <person name="Pan Y.S."/>
            <person name="Xia L.Y."/>
            <person name="Li J."/>
            <person name="Zhao F."/>
            <person name="Cao W.C."/>
        </authorList>
    </citation>
    <scope>NUCLEOTIDE SEQUENCE</scope>
    <source>
        <strain evidence="2">Rmic-2018</strain>
    </source>
</reference>
<evidence type="ECO:0000313" key="3">
    <source>
        <dbReference type="Proteomes" id="UP000821866"/>
    </source>
</evidence>
<comment type="caution">
    <text evidence="2">The sequence shown here is derived from an EMBL/GenBank/DDBJ whole genome shotgun (WGS) entry which is preliminary data.</text>
</comment>
<dbReference type="Proteomes" id="UP000821866">
    <property type="component" value="Chromosome 1"/>
</dbReference>
<keyword evidence="3" id="KW-1185">Reference proteome</keyword>
<gene>
    <name evidence="2" type="ORF">HPB51_007276</name>
</gene>
<evidence type="ECO:0000313" key="2">
    <source>
        <dbReference type="EMBL" id="KAH8039423.1"/>
    </source>
</evidence>
<organism evidence="2 3">
    <name type="scientific">Rhipicephalus microplus</name>
    <name type="common">Cattle tick</name>
    <name type="synonym">Boophilus microplus</name>
    <dbReference type="NCBI Taxonomy" id="6941"/>
    <lineage>
        <taxon>Eukaryota</taxon>
        <taxon>Metazoa</taxon>
        <taxon>Ecdysozoa</taxon>
        <taxon>Arthropoda</taxon>
        <taxon>Chelicerata</taxon>
        <taxon>Arachnida</taxon>
        <taxon>Acari</taxon>
        <taxon>Parasitiformes</taxon>
        <taxon>Ixodida</taxon>
        <taxon>Ixodoidea</taxon>
        <taxon>Ixodidae</taxon>
        <taxon>Rhipicephalinae</taxon>
        <taxon>Rhipicephalus</taxon>
        <taxon>Boophilus</taxon>
    </lineage>
</organism>